<dbReference type="RefSeq" id="YP_009034557.1">
    <property type="nucleotide sequence ID" value="NC_024200.1"/>
</dbReference>
<geneLocation type="mitochondrion" evidence="1"/>
<sequence>MPWIKFMLFYTIFYFNTDNKLYSLYNIIWGLYNIVWSPPGRSTLRSSRGKGLSRCGAPFNNLRVPKTFIKEGRFAPFSTNLIYNIYKHTITTLNNVFKIDTLNYKSRLTRLNISKIKETK</sequence>
<keyword evidence="1" id="KW-0496">Mitochondrion</keyword>
<dbReference type="EMBL" id="KJ561171">
    <property type="protein sequence ID" value="AIA24154.1"/>
    <property type="molecule type" value="Genomic_DNA"/>
</dbReference>
<accession>A0A059XSP4</accession>
<dbReference type="AlphaFoldDB" id="A0A059XSP4"/>
<proteinExistence type="predicted"/>
<name>A0A059XSP4_9FUNG</name>
<protein>
    <submittedName>
        <fullName evidence="1">Uncharacterized protein</fullName>
    </submittedName>
</protein>
<organism evidence="1">
    <name type="scientific">Lichtheimia hongkongensis</name>
    <dbReference type="NCBI Taxonomy" id="549293"/>
    <lineage>
        <taxon>Eukaryota</taxon>
        <taxon>Fungi</taxon>
        <taxon>Fungi incertae sedis</taxon>
        <taxon>Mucoromycota</taxon>
        <taxon>Mucoromycotina</taxon>
        <taxon>Mucoromycetes</taxon>
        <taxon>Mucorales</taxon>
        <taxon>Lichtheimiaceae</taxon>
        <taxon>Lichtheimia</taxon>
    </lineage>
</organism>
<evidence type="ECO:0000313" key="1">
    <source>
        <dbReference type="EMBL" id="AIA24154.1"/>
    </source>
</evidence>
<reference evidence="1" key="1">
    <citation type="journal article" date="2014" name="Genome Announc.">
        <title>Complete Mitochondrial Genome Sequence of Lichtheimia ramosa (syn. Lichtheimia hongkongensis).</title>
        <authorList>
            <person name="Leung S.Y."/>
            <person name="Huang Y."/>
            <person name="Lau S.K."/>
            <person name="Woo P.C."/>
        </authorList>
    </citation>
    <scope>NUCLEOTIDE SEQUENCE</scope>
</reference>